<evidence type="ECO:0000256" key="3">
    <source>
        <dbReference type="ARBA" id="ARBA00012757"/>
    </source>
</evidence>
<dbReference type="PROSITE" id="PS00928">
    <property type="entry name" value="TREHALASE_2"/>
    <property type="match status" value="1"/>
</dbReference>
<evidence type="ECO:0000256" key="9">
    <source>
        <dbReference type="SAM" id="Phobius"/>
    </source>
</evidence>
<evidence type="ECO:0000256" key="7">
    <source>
        <dbReference type="RuleBase" id="RU361180"/>
    </source>
</evidence>
<dbReference type="PANTHER" id="PTHR23403:SF1">
    <property type="entry name" value="TREHALASE"/>
    <property type="match status" value="1"/>
</dbReference>
<gene>
    <name evidence="10" type="ORF">TBRA_LOCUS11062</name>
</gene>
<evidence type="ECO:0000256" key="6">
    <source>
        <dbReference type="ARBA" id="ARBA00023295"/>
    </source>
</evidence>
<proteinExistence type="inferred from homology"/>
<dbReference type="Proteomes" id="UP000479190">
    <property type="component" value="Unassembled WGS sequence"/>
</dbReference>
<evidence type="ECO:0000256" key="4">
    <source>
        <dbReference type="ARBA" id="ARBA00019905"/>
    </source>
</evidence>
<dbReference type="PANTHER" id="PTHR23403">
    <property type="entry name" value="TREHALASE"/>
    <property type="match status" value="1"/>
</dbReference>
<dbReference type="GO" id="GO:0005993">
    <property type="term" value="P:trehalose catabolic process"/>
    <property type="evidence" value="ECO:0007669"/>
    <property type="project" value="TreeGrafter"/>
</dbReference>
<sequence>MSVRTEKFKVMLIVWQGAARRGLCCNGQSRIGSTTQKYQFQQRDQHDEQQQQQQQQQQHREQHPSSNNNTTTITREPIIAKKLKRPKLSEDRFLCLCSVLCAVARVSARLLLVSASRSADCAVDSCGSRTKDTRVTRELAHTESVPCRAVQINRLAIGNDRARSIASPASTNLNMMIPLCTSTTRWRVPLSVNLQAKNIVKSRFSDETYDVPHHPWSDTESQTTPRRARRDKLLFFFSLLFFVVAIVTSSLKSVDRRGCSARDIYTHRTYTQFRRTYFRSRPSRRSCMYAVATAAVAVAEMTNDDDDDDQTHYSCCLPRLSRTKFFLSPDVDDDDDDNVRKTKNSSTHTIMDRRTGLLLVLVSIACTLGESNQDVNVHHKPFPCTSEIYCHGDLLHTVQMASIYPDSKTFVDMKMRHPTPMTLALFKEFMNRTDDAPTRSQIERFVNETFEPAGSEFASFDPEDWVPEPKFLKKVLDPQLRKFGSDLNHIWKMLGKKMRDDVKDNADLYSIIYVPNPVIVPGGRFREFYYWDSYWIVKGLLLSEMTATVKGMLSNFVSIVERYGFIPNGGRIYYLERSQPPMLTPMVHEYLQHTNDYKWLEDNLWLLEKEFDFWMTKRTVEVEKDGQKYLLARYHESSYGPRPESYREDVLTSQSFRTSEEKENYWSELKTAAETGWDFSSRWFIHPDGSNKGNLTNLKTRSIIPVDLNSLIYRNAVLLAQYNRQFGNESQAEKYEKRAREWQEAITAVLWHDEVGAWLDYDIINEVKRDYFYPTNIMPLWVGCYDPARRDDHVSKVLKYLEKSQIMMNQGGIPTTLEHSGEQWDYPNAWPPLQYLFIMSLDKTSDPWAQRLAYEISQRWVRSNYKAFNETNSMFEKYDATVSGGHGSGGEYEVQLGFGWSNGLILDLLDKYGDKLTAENSFEHGATDRAGSLTNDAGPQAAGVVSTSGQILTGILALIISLAAGFIG</sequence>
<dbReference type="Gene3D" id="1.50.10.10">
    <property type="match status" value="1"/>
</dbReference>
<evidence type="ECO:0000256" key="1">
    <source>
        <dbReference type="ARBA" id="ARBA00001576"/>
    </source>
</evidence>
<organism evidence="10 11">
    <name type="scientific">Trichogramma brassicae</name>
    <dbReference type="NCBI Taxonomy" id="86971"/>
    <lineage>
        <taxon>Eukaryota</taxon>
        <taxon>Metazoa</taxon>
        <taxon>Ecdysozoa</taxon>
        <taxon>Arthropoda</taxon>
        <taxon>Hexapoda</taxon>
        <taxon>Insecta</taxon>
        <taxon>Pterygota</taxon>
        <taxon>Neoptera</taxon>
        <taxon>Endopterygota</taxon>
        <taxon>Hymenoptera</taxon>
        <taxon>Apocrita</taxon>
        <taxon>Proctotrupomorpha</taxon>
        <taxon>Chalcidoidea</taxon>
        <taxon>Trichogrammatidae</taxon>
        <taxon>Trichogramma</taxon>
    </lineage>
</organism>
<keyword evidence="9" id="KW-0812">Transmembrane</keyword>
<dbReference type="SUPFAM" id="SSF48208">
    <property type="entry name" value="Six-hairpin glycosidases"/>
    <property type="match status" value="1"/>
</dbReference>
<dbReference type="AlphaFoldDB" id="A0A6H5IPW4"/>
<feature type="compositionally biased region" description="Polar residues" evidence="8">
    <location>
        <begin position="64"/>
        <end position="74"/>
    </location>
</feature>
<dbReference type="GO" id="GO:0004555">
    <property type="term" value="F:alpha,alpha-trehalase activity"/>
    <property type="evidence" value="ECO:0007669"/>
    <property type="project" value="UniProtKB-EC"/>
</dbReference>
<dbReference type="InterPro" id="IPR018232">
    <property type="entry name" value="Glyco_hydro_37_CS"/>
</dbReference>
<protein>
    <recommendedName>
        <fullName evidence="4 7">Trehalase</fullName>
        <ecNumber evidence="3 7">3.2.1.28</ecNumber>
    </recommendedName>
    <alternativeName>
        <fullName evidence="7">Alpha-trehalose glucohydrolase</fullName>
    </alternativeName>
</protein>
<comment type="catalytic activity">
    <reaction evidence="1 7">
        <text>alpha,alpha-trehalose + H2O = alpha-D-glucose + beta-D-glucose</text>
        <dbReference type="Rhea" id="RHEA:32675"/>
        <dbReference type="ChEBI" id="CHEBI:15377"/>
        <dbReference type="ChEBI" id="CHEBI:15903"/>
        <dbReference type="ChEBI" id="CHEBI:16551"/>
        <dbReference type="ChEBI" id="CHEBI:17925"/>
        <dbReference type="EC" id="3.2.1.28"/>
    </reaction>
</comment>
<name>A0A6H5IPW4_9HYME</name>
<dbReference type="OrthoDB" id="3542292at2759"/>
<dbReference type="InterPro" id="IPR008928">
    <property type="entry name" value="6-hairpin_glycosidase_sf"/>
</dbReference>
<dbReference type="EMBL" id="CADCXV010000950">
    <property type="protein sequence ID" value="CAB0039315.1"/>
    <property type="molecule type" value="Genomic_DNA"/>
</dbReference>
<dbReference type="Pfam" id="PF01204">
    <property type="entry name" value="Trehalase"/>
    <property type="match status" value="1"/>
</dbReference>
<evidence type="ECO:0000256" key="2">
    <source>
        <dbReference type="ARBA" id="ARBA00005615"/>
    </source>
</evidence>
<dbReference type="EC" id="3.2.1.28" evidence="3 7"/>
<evidence type="ECO:0000256" key="5">
    <source>
        <dbReference type="ARBA" id="ARBA00022801"/>
    </source>
</evidence>
<dbReference type="PROSITE" id="PS00927">
    <property type="entry name" value="TREHALASE_1"/>
    <property type="match status" value="1"/>
</dbReference>
<keyword evidence="11" id="KW-1185">Reference proteome</keyword>
<reference evidence="10 11" key="1">
    <citation type="submission" date="2020-02" db="EMBL/GenBank/DDBJ databases">
        <authorList>
            <person name="Ferguson B K."/>
        </authorList>
    </citation>
    <scope>NUCLEOTIDE SEQUENCE [LARGE SCALE GENOMIC DNA]</scope>
</reference>
<evidence type="ECO:0000313" key="10">
    <source>
        <dbReference type="EMBL" id="CAB0039315.1"/>
    </source>
</evidence>
<dbReference type="PRINTS" id="PR00744">
    <property type="entry name" value="GLHYDRLASE37"/>
</dbReference>
<evidence type="ECO:0000313" key="11">
    <source>
        <dbReference type="Proteomes" id="UP000479190"/>
    </source>
</evidence>
<keyword evidence="9" id="KW-1133">Transmembrane helix</keyword>
<keyword evidence="9" id="KW-0472">Membrane</keyword>
<keyword evidence="6 7" id="KW-0326">Glycosidase</keyword>
<feature type="transmembrane region" description="Helical" evidence="9">
    <location>
        <begin position="233"/>
        <end position="251"/>
    </location>
</feature>
<accession>A0A6H5IPW4</accession>
<dbReference type="InterPro" id="IPR012341">
    <property type="entry name" value="6hp_glycosidase-like_sf"/>
</dbReference>
<evidence type="ECO:0000256" key="8">
    <source>
        <dbReference type="SAM" id="MobiDB-lite"/>
    </source>
</evidence>
<keyword evidence="5 7" id="KW-0378">Hydrolase</keyword>
<dbReference type="InterPro" id="IPR001661">
    <property type="entry name" value="Glyco_hydro_37"/>
</dbReference>
<feature type="region of interest" description="Disordered" evidence="8">
    <location>
        <begin position="36"/>
        <end position="78"/>
    </location>
</feature>
<comment type="similarity">
    <text evidence="2 7">Belongs to the glycosyl hydrolase 37 family.</text>
</comment>